<dbReference type="GO" id="GO:0005829">
    <property type="term" value="C:cytosol"/>
    <property type="evidence" value="ECO:0007669"/>
    <property type="project" value="TreeGrafter"/>
</dbReference>
<dbReference type="UniPathway" id="UPA00193"/>
<organism evidence="10 11">
    <name type="scientific">Desulfosalsimonas propionicica</name>
    <dbReference type="NCBI Taxonomy" id="332175"/>
    <lineage>
        <taxon>Bacteria</taxon>
        <taxon>Pseudomonadati</taxon>
        <taxon>Thermodesulfobacteriota</taxon>
        <taxon>Desulfobacteria</taxon>
        <taxon>Desulfobacterales</taxon>
        <taxon>Desulfosalsimonadaceae</taxon>
        <taxon>Desulfosalsimonas</taxon>
    </lineage>
</organism>
<evidence type="ECO:0000313" key="11">
    <source>
        <dbReference type="Proteomes" id="UP000525298"/>
    </source>
</evidence>
<evidence type="ECO:0000256" key="9">
    <source>
        <dbReference type="RuleBase" id="RU003862"/>
    </source>
</evidence>
<dbReference type="InterPro" id="IPR003171">
    <property type="entry name" value="Mehydrof_redctse-like"/>
</dbReference>
<comment type="cofactor">
    <cofactor evidence="1 9">
        <name>FAD</name>
        <dbReference type="ChEBI" id="CHEBI:57692"/>
    </cofactor>
</comment>
<keyword evidence="11" id="KW-1185">Reference proteome</keyword>
<comment type="caution">
    <text evidence="10">The sequence shown here is derived from an EMBL/GenBank/DDBJ whole genome shotgun (WGS) entry which is preliminary data.</text>
</comment>
<dbReference type="Pfam" id="PF02219">
    <property type="entry name" value="MTHFR"/>
    <property type="match status" value="1"/>
</dbReference>
<comment type="catalytic activity">
    <reaction evidence="8">
        <text>(6S)-5-methyl-5,6,7,8-tetrahydrofolate + NAD(+) = (6R)-5,10-methylene-5,6,7,8-tetrahydrofolate + NADH + H(+)</text>
        <dbReference type="Rhea" id="RHEA:19821"/>
        <dbReference type="ChEBI" id="CHEBI:15378"/>
        <dbReference type="ChEBI" id="CHEBI:15636"/>
        <dbReference type="ChEBI" id="CHEBI:18608"/>
        <dbReference type="ChEBI" id="CHEBI:57540"/>
        <dbReference type="ChEBI" id="CHEBI:57945"/>
        <dbReference type="EC" id="1.5.1.54"/>
    </reaction>
    <physiologicalReaction direction="right-to-left" evidence="8">
        <dbReference type="Rhea" id="RHEA:19823"/>
    </physiologicalReaction>
</comment>
<proteinExistence type="inferred from homology"/>
<dbReference type="GO" id="GO:0071949">
    <property type="term" value="F:FAD binding"/>
    <property type="evidence" value="ECO:0007669"/>
    <property type="project" value="TreeGrafter"/>
</dbReference>
<protein>
    <recommendedName>
        <fullName evidence="9">Methylenetetrahydrofolate reductase</fullName>
    </recommendedName>
</protein>
<evidence type="ECO:0000256" key="7">
    <source>
        <dbReference type="ARBA" id="ARBA00034478"/>
    </source>
</evidence>
<accession>A0A7W0HJ48</accession>
<dbReference type="Proteomes" id="UP000525298">
    <property type="component" value="Unassembled WGS sequence"/>
</dbReference>
<evidence type="ECO:0000256" key="6">
    <source>
        <dbReference type="ARBA" id="ARBA00023002"/>
    </source>
</evidence>
<comment type="pathway">
    <text evidence="7">Amino-acid biosynthesis; L-methionine biosynthesis via de novo pathway.</text>
</comment>
<comment type="similarity">
    <text evidence="3 9">Belongs to the methylenetetrahydrofolate reductase family.</text>
</comment>
<dbReference type="SUPFAM" id="SSF51730">
    <property type="entry name" value="FAD-linked oxidoreductase"/>
    <property type="match status" value="1"/>
</dbReference>
<dbReference type="PANTHER" id="PTHR45754">
    <property type="entry name" value="METHYLENETETRAHYDROFOLATE REDUCTASE"/>
    <property type="match status" value="1"/>
</dbReference>
<gene>
    <name evidence="10" type="ORF">HNR65_000107</name>
</gene>
<dbReference type="EMBL" id="JACDUS010000001">
    <property type="protein sequence ID" value="MBA2879800.1"/>
    <property type="molecule type" value="Genomic_DNA"/>
</dbReference>
<keyword evidence="6 9" id="KW-0560">Oxidoreductase</keyword>
<dbReference type="GO" id="GO:0035999">
    <property type="term" value="P:tetrahydrofolate interconversion"/>
    <property type="evidence" value="ECO:0007669"/>
    <property type="project" value="UniProtKB-UniPathway"/>
</dbReference>
<dbReference type="GO" id="GO:0009086">
    <property type="term" value="P:methionine biosynthetic process"/>
    <property type="evidence" value="ECO:0007669"/>
    <property type="project" value="TreeGrafter"/>
</dbReference>
<dbReference type="AlphaFoldDB" id="A0A7W0HJ48"/>
<dbReference type="Gene3D" id="3.20.20.220">
    <property type="match status" value="1"/>
</dbReference>
<keyword evidence="5 9" id="KW-0274">FAD</keyword>
<reference evidence="10 11" key="1">
    <citation type="submission" date="2020-07" db="EMBL/GenBank/DDBJ databases">
        <title>Genomic Encyclopedia of Type Strains, Phase IV (KMG-IV): sequencing the most valuable type-strain genomes for metagenomic binning, comparative biology and taxonomic classification.</title>
        <authorList>
            <person name="Goeker M."/>
        </authorList>
    </citation>
    <scope>NUCLEOTIDE SEQUENCE [LARGE SCALE GENOMIC DNA]</scope>
    <source>
        <strain evidence="10 11">DSM 17721</strain>
    </source>
</reference>
<evidence type="ECO:0000256" key="2">
    <source>
        <dbReference type="ARBA" id="ARBA00004777"/>
    </source>
</evidence>
<keyword evidence="4 9" id="KW-0285">Flavoprotein</keyword>
<evidence type="ECO:0000256" key="8">
    <source>
        <dbReference type="ARBA" id="ARBA00048628"/>
    </source>
</evidence>
<name>A0A7W0HJ48_9BACT</name>
<evidence type="ECO:0000256" key="3">
    <source>
        <dbReference type="ARBA" id="ARBA00006743"/>
    </source>
</evidence>
<dbReference type="PANTHER" id="PTHR45754:SF3">
    <property type="entry name" value="METHYLENETETRAHYDROFOLATE REDUCTASE (NADPH)"/>
    <property type="match status" value="1"/>
</dbReference>
<evidence type="ECO:0000256" key="1">
    <source>
        <dbReference type="ARBA" id="ARBA00001974"/>
    </source>
</evidence>
<dbReference type="InterPro" id="IPR029041">
    <property type="entry name" value="FAD-linked_oxidoreductase-like"/>
</dbReference>
<evidence type="ECO:0000256" key="5">
    <source>
        <dbReference type="ARBA" id="ARBA00022827"/>
    </source>
</evidence>
<sequence length="290" mass="31577">MNFKKKLSAAEFVVLAEMNTPKGVDISELVTNARRVKDRVDAVVVPDMDNGVMRMSALAGGALLRREGLETIVHVYGRDKNRMALQGDLLAAYVLGIPHLLVVPAEPMSNGDHREAVTVDDLDESGILQMIRSLREGVDLSGFDLKGTPDFTSGCAMAQVAEDSGLDQEIETVKRKVEAGAQYIVTPPVFDLDAYGRIAEALKPLGVPVIATVFLLKNVGMARYMSIHDPGSRISEDMIRRIRKAPDREAECIRMAGETAAELKKMVQGIKIATLGWEHRLPDILASAGL</sequence>
<evidence type="ECO:0000313" key="10">
    <source>
        <dbReference type="EMBL" id="MBA2879800.1"/>
    </source>
</evidence>
<dbReference type="RefSeq" id="WP_181549496.1">
    <property type="nucleotide sequence ID" value="NZ_JACDUS010000001.1"/>
</dbReference>
<comment type="pathway">
    <text evidence="2 9">One-carbon metabolism; tetrahydrofolate interconversion.</text>
</comment>
<evidence type="ECO:0000256" key="4">
    <source>
        <dbReference type="ARBA" id="ARBA00022630"/>
    </source>
</evidence>
<dbReference type="GO" id="GO:0106312">
    <property type="term" value="F:methylenetetrahydrofolate reductase (NADH) activity"/>
    <property type="evidence" value="ECO:0007669"/>
    <property type="project" value="UniProtKB-EC"/>
</dbReference>